<protein>
    <recommendedName>
        <fullName evidence="7">BHLH domain-containing protein</fullName>
    </recommendedName>
</protein>
<evidence type="ECO:0000256" key="6">
    <source>
        <dbReference type="SAM" id="MobiDB-lite"/>
    </source>
</evidence>
<evidence type="ECO:0000313" key="8">
    <source>
        <dbReference type="EMBL" id="PKI41179.1"/>
    </source>
</evidence>
<dbReference type="PROSITE" id="PS50888">
    <property type="entry name" value="BHLH"/>
    <property type="match status" value="1"/>
</dbReference>
<evidence type="ECO:0000256" key="3">
    <source>
        <dbReference type="ARBA" id="ARBA00023125"/>
    </source>
</evidence>
<dbReference type="Proteomes" id="UP000233551">
    <property type="component" value="Unassembled WGS sequence"/>
</dbReference>
<proteinExistence type="predicted"/>
<dbReference type="EMBL" id="PGOL01003447">
    <property type="protein sequence ID" value="PKI41179.1"/>
    <property type="molecule type" value="Genomic_DNA"/>
</dbReference>
<dbReference type="InterPro" id="IPR045847">
    <property type="entry name" value="AIG1-like"/>
</dbReference>
<dbReference type="GO" id="GO:0005634">
    <property type="term" value="C:nucleus"/>
    <property type="evidence" value="ECO:0007669"/>
    <property type="project" value="UniProtKB-SubCell"/>
</dbReference>
<feature type="compositionally biased region" description="Basic and acidic residues" evidence="6">
    <location>
        <begin position="116"/>
        <end position="132"/>
    </location>
</feature>
<evidence type="ECO:0000259" key="7">
    <source>
        <dbReference type="PROSITE" id="PS50888"/>
    </source>
</evidence>
<dbReference type="InterPro" id="IPR011598">
    <property type="entry name" value="bHLH_dom"/>
</dbReference>
<dbReference type="Pfam" id="PF00010">
    <property type="entry name" value="HLH"/>
    <property type="match status" value="1"/>
</dbReference>
<dbReference type="PANTHER" id="PTHR45844">
    <property type="entry name" value="TRANSCRIPTION FACTOR BHLH30"/>
    <property type="match status" value="1"/>
</dbReference>
<evidence type="ECO:0000256" key="5">
    <source>
        <dbReference type="ARBA" id="ARBA00023242"/>
    </source>
</evidence>
<name>A0A2I0IB04_PUNGR</name>
<dbReference type="InterPro" id="IPR036638">
    <property type="entry name" value="HLH_DNA-bd_sf"/>
</dbReference>
<evidence type="ECO:0000256" key="4">
    <source>
        <dbReference type="ARBA" id="ARBA00023163"/>
    </source>
</evidence>
<dbReference type="GO" id="GO:0003700">
    <property type="term" value="F:DNA-binding transcription factor activity"/>
    <property type="evidence" value="ECO:0007669"/>
    <property type="project" value="InterPro"/>
</dbReference>
<reference evidence="8 9" key="1">
    <citation type="submission" date="2017-11" db="EMBL/GenBank/DDBJ databases">
        <title>De-novo sequencing of pomegranate (Punica granatum L.) genome.</title>
        <authorList>
            <person name="Akparov Z."/>
            <person name="Amiraslanov A."/>
            <person name="Hajiyeva S."/>
            <person name="Abbasov M."/>
            <person name="Kaur K."/>
            <person name="Hamwieh A."/>
            <person name="Solovyev V."/>
            <person name="Salamov A."/>
            <person name="Braich B."/>
            <person name="Kosarev P."/>
            <person name="Mahmoud A."/>
            <person name="Hajiyev E."/>
            <person name="Babayeva S."/>
            <person name="Izzatullayeva V."/>
            <person name="Mammadov A."/>
            <person name="Mammadov A."/>
            <person name="Sharifova S."/>
            <person name="Ojaghi J."/>
            <person name="Eynullazada K."/>
            <person name="Bayramov B."/>
            <person name="Abdulazimova A."/>
            <person name="Shahmuradov I."/>
        </authorList>
    </citation>
    <scope>NUCLEOTIDE SEQUENCE [LARGE SCALE GENOMIC DNA]</scope>
    <source>
        <strain evidence="9">cv. AG2017</strain>
        <tissue evidence="8">Leaf</tissue>
    </source>
</reference>
<evidence type="ECO:0000313" key="9">
    <source>
        <dbReference type="Proteomes" id="UP000233551"/>
    </source>
</evidence>
<gene>
    <name evidence="8" type="ORF">CRG98_038424</name>
</gene>
<dbReference type="SMART" id="SM00353">
    <property type="entry name" value="HLH"/>
    <property type="match status" value="1"/>
</dbReference>
<dbReference type="Gene3D" id="4.10.280.10">
    <property type="entry name" value="Helix-loop-helix DNA-binding domain"/>
    <property type="match status" value="1"/>
</dbReference>
<keyword evidence="3" id="KW-0238">DNA-binding</keyword>
<comment type="caution">
    <text evidence="8">The sequence shown here is derived from an EMBL/GenBank/DDBJ whole genome shotgun (WGS) entry which is preliminary data.</text>
</comment>
<accession>A0A2I0IB04</accession>
<keyword evidence="4" id="KW-0804">Transcription</keyword>
<dbReference type="CDD" id="cd04873">
    <property type="entry name" value="ACT_UUR-ACR-like"/>
    <property type="match status" value="1"/>
</dbReference>
<evidence type="ECO:0000256" key="1">
    <source>
        <dbReference type="ARBA" id="ARBA00004123"/>
    </source>
</evidence>
<keyword evidence="2" id="KW-0805">Transcription regulation</keyword>
<keyword evidence="5" id="KW-0539">Nucleus</keyword>
<dbReference type="GO" id="GO:0003677">
    <property type="term" value="F:DNA binding"/>
    <property type="evidence" value="ECO:0007669"/>
    <property type="project" value="UniProtKB-KW"/>
</dbReference>
<dbReference type="PANTHER" id="PTHR45844:SF16">
    <property type="entry name" value="TRANSCRIPTION FACTOR BHLH30-LIKE"/>
    <property type="match status" value="1"/>
</dbReference>
<organism evidence="8 9">
    <name type="scientific">Punica granatum</name>
    <name type="common">Pomegranate</name>
    <dbReference type="NCBI Taxonomy" id="22663"/>
    <lineage>
        <taxon>Eukaryota</taxon>
        <taxon>Viridiplantae</taxon>
        <taxon>Streptophyta</taxon>
        <taxon>Embryophyta</taxon>
        <taxon>Tracheophyta</taxon>
        <taxon>Spermatophyta</taxon>
        <taxon>Magnoliopsida</taxon>
        <taxon>eudicotyledons</taxon>
        <taxon>Gunneridae</taxon>
        <taxon>Pentapetalae</taxon>
        <taxon>rosids</taxon>
        <taxon>malvids</taxon>
        <taxon>Myrtales</taxon>
        <taxon>Lythraceae</taxon>
        <taxon>Punica</taxon>
    </lineage>
</organism>
<evidence type="ECO:0000256" key="2">
    <source>
        <dbReference type="ARBA" id="ARBA00023015"/>
    </source>
</evidence>
<dbReference type="SUPFAM" id="SSF47459">
    <property type="entry name" value="HLH, helix-loop-helix DNA-binding domain"/>
    <property type="match status" value="1"/>
</dbReference>
<dbReference type="GO" id="GO:0046983">
    <property type="term" value="F:protein dimerization activity"/>
    <property type="evidence" value="ECO:0007669"/>
    <property type="project" value="InterPro"/>
</dbReference>
<comment type="subcellular location">
    <subcellularLocation>
        <location evidence="1">Nucleus</location>
    </subcellularLocation>
</comment>
<feature type="domain" description="BHLH" evidence="7">
    <location>
        <begin position="122"/>
        <end position="172"/>
    </location>
</feature>
<dbReference type="AlphaFoldDB" id="A0A2I0IB04"/>
<feature type="region of interest" description="Disordered" evidence="6">
    <location>
        <begin position="109"/>
        <end position="138"/>
    </location>
</feature>
<sequence>MVYDQAFDSICLKYESTALIWSLLAQWGASRLVRLDPVNLAGLLWSAESLWLSLSNLPTLAHPNIITLLASPSSHLPYASSDPHPTLFLNKIKMIQSSNEMIGASNIDSVMDQDDDGQKPAEPSRSHKETERRRRQRINSHLSTLRSLLPNPTKKTDKASLLAGVVHHVRQLRQQLAAFSRQHTDPSSSCSCSRLALADPEQWPFPGDSDEATLISCHGSGLLKVTLCCDDRPGLNGELARTFRAFHAKEIRAEMASSGGRAKLEVLVEWVGRQDEDRVSGLKRALEAVVENRARRLSYRNKQARTSYELS</sequence>
<keyword evidence="9" id="KW-1185">Reference proteome</keyword>